<dbReference type="PANTHER" id="PTHR30250">
    <property type="entry name" value="PST FAMILY PREDICTED COLANIC ACID TRANSPORTER"/>
    <property type="match status" value="1"/>
</dbReference>
<keyword evidence="5 7" id="KW-1133">Transmembrane helix</keyword>
<comment type="similarity">
    <text evidence="2">Belongs to the polysaccharide synthase family.</text>
</comment>
<sequence length="484" mass="51354">MSVRRSTYYSFAARNAGVLINFVATVFIARLLTPAEIGVFAVGAAFVTLSQIVRDSGLGNYLIQERELTPERLRAAMGIGILTGVALGLLIVAIAGPLAEFYGHSGVEQVLDILAFTFLLAPINAIGIALLRRDLAFGFSSCFEIFSNLVWAGVAVLLAYQGASYLSMAWAALASTLAQCLCFLLLRPGFILIRPALGEWRRVLGFGSLVTLTHLVMQIGVLSPTFALGRIGGVDAVAFFNRGNSLTRMFRDTIERGAGVVALPAFAADLRQGAFRKEGYLYATALMTGISWPFFCLLGLMAYPIVRILFGDQWDAAVPVVQLLAVANIVHAPKILAPQVLIAVGAVRRALAMEVAVQAFRVAVTVACAFEGFVAVAAAQIAVHLVAFAIIQLLVRRTVGLGFGALMASCGRSFAVALASAAGPLLVALFYPPRPDLLWPPLLVALATAGIGWLAAIFATDHPLRGEITLLTGKVRSLALPRGA</sequence>
<evidence type="ECO:0000256" key="4">
    <source>
        <dbReference type="ARBA" id="ARBA00022692"/>
    </source>
</evidence>
<dbReference type="Proteomes" id="UP000192917">
    <property type="component" value="Unassembled WGS sequence"/>
</dbReference>
<name>A0A1Y6CFU0_9PROT</name>
<dbReference type="GO" id="GO:0005886">
    <property type="term" value="C:plasma membrane"/>
    <property type="evidence" value="ECO:0007669"/>
    <property type="project" value="UniProtKB-SubCell"/>
</dbReference>
<dbReference type="AlphaFoldDB" id="A0A1Y6CFU0"/>
<comment type="subcellular location">
    <subcellularLocation>
        <location evidence="1">Cell membrane</location>
        <topology evidence="1">Multi-pass membrane protein</topology>
    </subcellularLocation>
</comment>
<feature type="transmembrane region" description="Helical" evidence="7">
    <location>
        <begin position="110"/>
        <end position="131"/>
    </location>
</feature>
<gene>
    <name evidence="8" type="ORF">SAMN05428998_12264</name>
</gene>
<feature type="transmembrane region" description="Helical" evidence="7">
    <location>
        <begin position="37"/>
        <end position="54"/>
    </location>
</feature>
<dbReference type="InterPro" id="IPR050833">
    <property type="entry name" value="Poly_Biosynth_Transport"/>
</dbReference>
<feature type="transmembrane region" description="Helical" evidence="7">
    <location>
        <begin position="323"/>
        <end position="347"/>
    </location>
</feature>
<evidence type="ECO:0000313" key="8">
    <source>
        <dbReference type="EMBL" id="SMF58787.1"/>
    </source>
</evidence>
<feature type="transmembrane region" description="Helical" evidence="7">
    <location>
        <begin position="143"/>
        <end position="163"/>
    </location>
</feature>
<reference evidence="8 9" key="1">
    <citation type="submission" date="2017-04" db="EMBL/GenBank/DDBJ databases">
        <authorList>
            <person name="Afonso C.L."/>
            <person name="Miller P.J."/>
            <person name="Scott M.A."/>
            <person name="Spackman E."/>
            <person name="Goraichik I."/>
            <person name="Dimitrov K.M."/>
            <person name="Suarez D.L."/>
            <person name="Swayne D.E."/>
        </authorList>
    </citation>
    <scope>NUCLEOTIDE SEQUENCE [LARGE SCALE GENOMIC DNA]</scope>
    <source>
        <strain evidence="8 9">USBA 355</strain>
    </source>
</reference>
<protein>
    <submittedName>
        <fullName evidence="8">Membrane protein involved in the export of O-antigen and teichoic acid</fullName>
    </submittedName>
</protein>
<proteinExistence type="inferred from homology"/>
<evidence type="ECO:0000256" key="2">
    <source>
        <dbReference type="ARBA" id="ARBA00007430"/>
    </source>
</evidence>
<evidence type="ECO:0000313" key="9">
    <source>
        <dbReference type="Proteomes" id="UP000192917"/>
    </source>
</evidence>
<dbReference type="RefSeq" id="WP_085124907.1">
    <property type="nucleotide sequence ID" value="NZ_FWZX01000022.1"/>
</dbReference>
<feature type="transmembrane region" description="Helical" evidence="7">
    <location>
        <begin position="75"/>
        <end position="98"/>
    </location>
</feature>
<feature type="transmembrane region" description="Helical" evidence="7">
    <location>
        <begin position="169"/>
        <end position="193"/>
    </location>
</feature>
<feature type="transmembrane region" description="Helical" evidence="7">
    <location>
        <begin position="437"/>
        <end position="459"/>
    </location>
</feature>
<dbReference type="PANTHER" id="PTHR30250:SF10">
    <property type="entry name" value="LIPOPOLYSACCHARIDE BIOSYNTHESIS PROTEIN WZXC"/>
    <property type="match status" value="1"/>
</dbReference>
<dbReference type="EMBL" id="FWZX01000022">
    <property type="protein sequence ID" value="SMF58787.1"/>
    <property type="molecule type" value="Genomic_DNA"/>
</dbReference>
<feature type="transmembrane region" description="Helical" evidence="7">
    <location>
        <begin position="280"/>
        <end position="303"/>
    </location>
</feature>
<keyword evidence="6 7" id="KW-0472">Membrane</keyword>
<dbReference type="Pfam" id="PF13440">
    <property type="entry name" value="Polysacc_synt_3"/>
    <property type="match status" value="1"/>
</dbReference>
<dbReference type="STRING" id="560819.SAMN05428998_12264"/>
<organism evidence="8 9">
    <name type="scientific">Tistlia consotensis USBA 355</name>
    <dbReference type="NCBI Taxonomy" id="560819"/>
    <lineage>
        <taxon>Bacteria</taxon>
        <taxon>Pseudomonadati</taxon>
        <taxon>Pseudomonadota</taxon>
        <taxon>Alphaproteobacteria</taxon>
        <taxon>Rhodospirillales</taxon>
        <taxon>Rhodovibrionaceae</taxon>
        <taxon>Tistlia</taxon>
    </lineage>
</organism>
<feature type="transmembrane region" description="Helical" evidence="7">
    <location>
        <begin position="12"/>
        <end position="31"/>
    </location>
</feature>
<keyword evidence="4 7" id="KW-0812">Transmembrane</keyword>
<evidence type="ECO:0000256" key="1">
    <source>
        <dbReference type="ARBA" id="ARBA00004651"/>
    </source>
</evidence>
<keyword evidence="9" id="KW-1185">Reference proteome</keyword>
<accession>A0A1Y6CFU0</accession>
<evidence type="ECO:0000256" key="5">
    <source>
        <dbReference type="ARBA" id="ARBA00022989"/>
    </source>
</evidence>
<evidence type="ECO:0000256" key="3">
    <source>
        <dbReference type="ARBA" id="ARBA00022475"/>
    </source>
</evidence>
<evidence type="ECO:0000256" key="6">
    <source>
        <dbReference type="ARBA" id="ARBA00023136"/>
    </source>
</evidence>
<keyword evidence="3" id="KW-1003">Cell membrane</keyword>
<evidence type="ECO:0000256" key="7">
    <source>
        <dbReference type="SAM" id="Phobius"/>
    </source>
</evidence>